<name>A0A0V0YQN5_TRIBR</name>
<dbReference type="EMBL" id="JYDI01007891">
    <property type="protein sequence ID" value="KRY02138.1"/>
    <property type="molecule type" value="Genomic_DNA"/>
</dbReference>
<gene>
    <name evidence="1" type="ORF">T03_13848</name>
</gene>
<evidence type="ECO:0000313" key="1">
    <source>
        <dbReference type="EMBL" id="KRY02138.1"/>
    </source>
</evidence>
<dbReference type="Proteomes" id="UP000054653">
    <property type="component" value="Unassembled WGS sequence"/>
</dbReference>
<feature type="non-terminal residue" evidence="1">
    <location>
        <position position="36"/>
    </location>
</feature>
<accession>A0A0V0YQN5</accession>
<comment type="caution">
    <text evidence="1">The sequence shown here is derived from an EMBL/GenBank/DDBJ whole genome shotgun (WGS) entry which is preliminary data.</text>
</comment>
<protein>
    <submittedName>
        <fullName evidence="1">Uncharacterized protein</fullName>
    </submittedName>
</protein>
<keyword evidence="2" id="KW-1185">Reference proteome</keyword>
<sequence length="36" mass="4168">MQIHSGRSAGTLFRLQSRGKRCYVFVNYYLALSLCQ</sequence>
<proteinExistence type="predicted"/>
<evidence type="ECO:0000313" key="2">
    <source>
        <dbReference type="Proteomes" id="UP000054653"/>
    </source>
</evidence>
<dbReference type="AlphaFoldDB" id="A0A0V0YQN5"/>
<organism evidence="1 2">
    <name type="scientific">Trichinella britovi</name>
    <name type="common">Parasitic roundworm</name>
    <dbReference type="NCBI Taxonomy" id="45882"/>
    <lineage>
        <taxon>Eukaryota</taxon>
        <taxon>Metazoa</taxon>
        <taxon>Ecdysozoa</taxon>
        <taxon>Nematoda</taxon>
        <taxon>Enoplea</taxon>
        <taxon>Dorylaimia</taxon>
        <taxon>Trichinellida</taxon>
        <taxon>Trichinellidae</taxon>
        <taxon>Trichinella</taxon>
    </lineage>
</organism>
<reference evidence="1 2" key="1">
    <citation type="submission" date="2015-01" db="EMBL/GenBank/DDBJ databases">
        <title>Evolution of Trichinella species and genotypes.</title>
        <authorList>
            <person name="Korhonen P.K."/>
            <person name="Edoardo P."/>
            <person name="Giuseppe L.R."/>
            <person name="Gasser R.B."/>
        </authorList>
    </citation>
    <scope>NUCLEOTIDE SEQUENCE [LARGE SCALE GENOMIC DNA]</scope>
    <source>
        <strain evidence="1">ISS120</strain>
    </source>
</reference>